<name>A0A6C0J625_9ZZZZ</name>
<feature type="compositionally biased region" description="Basic and acidic residues" evidence="1">
    <location>
        <begin position="181"/>
        <end position="195"/>
    </location>
</feature>
<evidence type="ECO:0000313" key="2">
    <source>
        <dbReference type="EMBL" id="QHU00067.1"/>
    </source>
</evidence>
<dbReference type="Pfam" id="PF19150">
    <property type="entry name" value="DUF5832"/>
    <property type="match status" value="1"/>
</dbReference>
<feature type="region of interest" description="Disordered" evidence="1">
    <location>
        <begin position="175"/>
        <end position="201"/>
    </location>
</feature>
<reference evidence="2" key="1">
    <citation type="journal article" date="2020" name="Nature">
        <title>Giant virus diversity and host interactions through global metagenomics.</title>
        <authorList>
            <person name="Schulz F."/>
            <person name="Roux S."/>
            <person name="Paez-Espino D."/>
            <person name="Jungbluth S."/>
            <person name="Walsh D.A."/>
            <person name="Denef V.J."/>
            <person name="McMahon K.D."/>
            <person name="Konstantinidis K.T."/>
            <person name="Eloe-Fadrosh E.A."/>
            <person name="Kyrpides N.C."/>
            <person name="Woyke T."/>
        </authorList>
    </citation>
    <scope>NUCLEOTIDE SEQUENCE</scope>
    <source>
        <strain evidence="2">GVMAG-M-3300025860-12</strain>
    </source>
</reference>
<evidence type="ECO:0000256" key="1">
    <source>
        <dbReference type="SAM" id="MobiDB-lite"/>
    </source>
</evidence>
<accession>A0A6C0J625</accession>
<dbReference type="EMBL" id="MN740323">
    <property type="protein sequence ID" value="QHU00067.1"/>
    <property type="molecule type" value="Genomic_DNA"/>
</dbReference>
<proteinExistence type="predicted"/>
<protein>
    <submittedName>
        <fullName evidence="2">Uncharacterized protein</fullName>
    </submittedName>
</protein>
<sequence length="201" mass="22986">MTDQEVLPMVPRGQSFVCLSFLSNKEDSSITTTGVRIGGVFETYDRACAHAKLIQEHDDRHHVFVGDVGKWLPYDPDPNSDKVNDSEYANDQLNTIMKGHKDNMEKARVFHEMRKTEKMVDNLNENLESKNTLKNEITEKLSKIKSMEEAKTLTISLDNIDEQIKKMEEKLESCQENNTNLKKELDDLGEAKNTDPPDINI</sequence>
<organism evidence="2">
    <name type="scientific">viral metagenome</name>
    <dbReference type="NCBI Taxonomy" id="1070528"/>
    <lineage>
        <taxon>unclassified sequences</taxon>
        <taxon>metagenomes</taxon>
        <taxon>organismal metagenomes</taxon>
    </lineage>
</organism>
<dbReference type="InterPro" id="IPR043872">
    <property type="entry name" value="DUF5832"/>
</dbReference>
<dbReference type="AlphaFoldDB" id="A0A6C0J625"/>